<evidence type="ECO:0000256" key="14">
    <source>
        <dbReference type="RuleBase" id="RU003357"/>
    </source>
</evidence>
<evidence type="ECO:0000256" key="10">
    <source>
        <dbReference type="ARBA" id="ARBA00023136"/>
    </source>
</evidence>
<evidence type="ECO:0000256" key="12">
    <source>
        <dbReference type="ARBA" id="ARBA00023237"/>
    </source>
</evidence>
<proteinExistence type="inferred from homology"/>
<dbReference type="InterPro" id="IPR036942">
    <property type="entry name" value="Beta-barrel_TonB_sf"/>
</dbReference>
<evidence type="ECO:0000313" key="18">
    <source>
        <dbReference type="Proteomes" id="UP000094795"/>
    </source>
</evidence>
<keyword evidence="18" id="KW-1185">Reference proteome</keyword>
<dbReference type="InterPro" id="IPR000531">
    <property type="entry name" value="Beta-barrel_TonB"/>
</dbReference>
<keyword evidence="5" id="KW-0410">Iron transport</keyword>
<feature type="region of interest" description="Disordered" evidence="15">
    <location>
        <begin position="312"/>
        <end position="334"/>
    </location>
</feature>
<dbReference type="InterPro" id="IPR027385">
    <property type="entry name" value="Beta-barrel_OMP"/>
</dbReference>
<dbReference type="GO" id="GO:0009279">
    <property type="term" value="C:cell outer membrane"/>
    <property type="evidence" value="ECO:0007669"/>
    <property type="project" value="UniProtKB-SubCell"/>
</dbReference>
<evidence type="ECO:0000256" key="2">
    <source>
        <dbReference type="ARBA" id="ARBA00009810"/>
    </source>
</evidence>
<dbReference type="InterPro" id="IPR011662">
    <property type="entry name" value="Secretin/TonB_short_N"/>
</dbReference>
<gene>
    <name evidence="17" type="ORF">AWJ14_13655</name>
</gene>
<dbReference type="InterPro" id="IPR011250">
    <property type="entry name" value="OMP/PagP_B-barrel"/>
</dbReference>
<evidence type="ECO:0000256" key="1">
    <source>
        <dbReference type="ARBA" id="ARBA00004571"/>
    </source>
</evidence>
<evidence type="ECO:0000256" key="11">
    <source>
        <dbReference type="ARBA" id="ARBA00023170"/>
    </source>
</evidence>
<dbReference type="RefSeq" id="WP_066176665.1">
    <property type="nucleotide sequence ID" value="NZ_LQZT01000007.1"/>
</dbReference>
<organism evidence="17 18">
    <name type="scientific">Hoeflea olei</name>
    <dbReference type="NCBI Taxonomy" id="1480615"/>
    <lineage>
        <taxon>Bacteria</taxon>
        <taxon>Pseudomonadati</taxon>
        <taxon>Pseudomonadota</taxon>
        <taxon>Alphaproteobacteria</taxon>
        <taxon>Hyphomicrobiales</taxon>
        <taxon>Rhizobiaceae</taxon>
        <taxon>Hoeflea</taxon>
    </lineage>
</organism>
<keyword evidence="5" id="KW-0406">Ion transport</keyword>
<dbReference type="InterPro" id="IPR037066">
    <property type="entry name" value="Plug_dom_sf"/>
</dbReference>
<dbReference type="PANTHER" id="PTHR30069">
    <property type="entry name" value="TONB-DEPENDENT OUTER MEMBRANE RECEPTOR"/>
    <property type="match status" value="1"/>
</dbReference>
<dbReference type="EMBL" id="LQZT01000007">
    <property type="protein sequence ID" value="OCW58371.1"/>
    <property type="molecule type" value="Genomic_DNA"/>
</dbReference>
<dbReference type="Gene3D" id="2.40.160.20">
    <property type="match status" value="1"/>
</dbReference>
<evidence type="ECO:0000256" key="3">
    <source>
        <dbReference type="ARBA" id="ARBA00022448"/>
    </source>
</evidence>
<evidence type="ECO:0000256" key="15">
    <source>
        <dbReference type="SAM" id="MobiDB-lite"/>
    </source>
</evidence>
<evidence type="ECO:0000256" key="9">
    <source>
        <dbReference type="ARBA" id="ARBA00023077"/>
    </source>
</evidence>
<comment type="caution">
    <text evidence="17">The sequence shown here is derived from an EMBL/GenBank/DDBJ whole genome shotgun (WGS) entry which is preliminary data.</text>
</comment>
<dbReference type="InterPro" id="IPR012910">
    <property type="entry name" value="Plug_dom"/>
</dbReference>
<dbReference type="SMART" id="SM00965">
    <property type="entry name" value="STN"/>
    <property type="match status" value="1"/>
</dbReference>
<keyword evidence="10 13" id="KW-0472">Membrane</keyword>
<keyword evidence="9 14" id="KW-0798">TonB box</keyword>
<keyword evidence="7" id="KW-0732">Signal</keyword>
<evidence type="ECO:0000313" key="17">
    <source>
        <dbReference type="EMBL" id="OCW58371.1"/>
    </source>
</evidence>
<dbReference type="GO" id="GO:0044718">
    <property type="term" value="P:siderophore transmembrane transport"/>
    <property type="evidence" value="ECO:0007669"/>
    <property type="project" value="TreeGrafter"/>
</dbReference>
<dbReference type="Gene3D" id="2.170.130.10">
    <property type="entry name" value="TonB-dependent receptor, plug domain"/>
    <property type="match status" value="1"/>
</dbReference>
<keyword evidence="8" id="KW-0408">Iron</keyword>
<feature type="compositionally biased region" description="Polar residues" evidence="15">
    <location>
        <begin position="312"/>
        <end position="322"/>
    </location>
</feature>
<keyword evidence="4 13" id="KW-1134">Transmembrane beta strand</keyword>
<evidence type="ECO:0000256" key="8">
    <source>
        <dbReference type="ARBA" id="ARBA00023004"/>
    </source>
</evidence>
<evidence type="ECO:0000256" key="6">
    <source>
        <dbReference type="ARBA" id="ARBA00022692"/>
    </source>
</evidence>
<evidence type="ECO:0000256" key="13">
    <source>
        <dbReference type="PROSITE-ProRule" id="PRU01360"/>
    </source>
</evidence>
<protein>
    <submittedName>
        <fullName evidence="17">TonB-dependent heme/hemoglobin receptor family protein</fullName>
    </submittedName>
</protein>
<dbReference type="Pfam" id="PF00593">
    <property type="entry name" value="TonB_dep_Rec_b-barrel"/>
    <property type="match status" value="1"/>
</dbReference>
<dbReference type="Pfam" id="PF07660">
    <property type="entry name" value="STN"/>
    <property type="match status" value="1"/>
</dbReference>
<dbReference type="STRING" id="1480615.AWJ14_13655"/>
<dbReference type="Gene3D" id="3.55.50.30">
    <property type="match status" value="1"/>
</dbReference>
<dbReference type="GO" id="GO:0015344">
    <property type="term" value="F:siderophore uptake transmembrane transporter activity"/>
    <property type="evidence" value="ECO:0007669"/>
    <property type="project" value="TreeGrafter"/>
</dbReference>
<dbReference type="Pfam" id="PF07715">
    <property type="entry name" value="Plug"/>
    <property type="match status" value="1"/>
</dbReference>
<dbReference type="SUPFAM" id="SSF56935">
    <property type="entry name" value="Porins"/>
    <property type="match status" value="1"/>
</dbReference>
<dbReference type="Gene3D" id="2.40.170.20">
    <property type="entry name" value="TonB-dependent receptor, beta-barrel domain"/>
    <property type="match status" value="1"/>
</dbReference>
<keyword evidence="11 17" id="KW-0675">Receptor</keyword>
<sequence>MRNSGCDRGTRFRNLLAGLMAGTAVIAVSAGDRVMAQSAAASEANLNIPAQPLASALIAFSRQTGVEVFVASQDAAGKRSTAVSGALRPEAALQHLLSGAGLSYSFTNPTTVTISDRIAAAHAPAADDGSLLLDTITVNGGGREGSVYSPYQTAGAAAHISGEKIERFRGSSPADMFRGTPGVMSGEARNGAGSIDPNVRGMQGFGRVATTIDGAENAVTIYQGYQGLSNRTFVDPDFIASVDVLKGADTASWGNAGSISMRTLSADDIVKPGDTWGVRVKGGVGGNTSGPVAGNKAGYRYNNPLGSVSNPTTGYGSATASPTGMDRPSLLSPTSGSGSIVGAYKGEGFDILGGYARRKQGNYHAGTHGAAANPVSTGPRPFCYANGVCNPDFLYRDVIENGGLSNYRAGEEVLNTQLETESWLFKLNADIGSDQKLQLGYTGYRSEAGDRLASAQSGYMSQALQQAQTTGTSLDTFTARYRWNPEGNDLVDMKANAYWTHLEQRNPLRGGRWGVTAESVGLPAGYRVGSDTDMWGGSISNTSLVSLDHADLNLTYGLSYRAEDTRGSRHAAALEGWVTPRDGIRQEVAGYVKGSYKPFEWDWLTLNAGLRYSHFWSKDRVDPYERSQVDNDRVVVGYETDAGGFSPSVGITVEPFEGTQVYASYSSMMRAPSIIESVSAFNSVVANNAVRPERSNNWEIGANFNRDGLMRPDDRAMLKLGYFNWNVKDYLARGIIVDPTNPNALGLDITNIHRAKFSGLELSGRYEAGGFTAELAANYFLNVEYCRTAATCEDKTLYADYATNHVQPEYTVDLTLSQKLLQDRLTIGGRISHVGPRAIGHGDVTAQGAQQFITPVRWDPYRLVDVFAEYKISGNLTASIRVENLFDQYYVDPLGLVSQPGPGRTFYASLTGTFGGDQSLNPAFSPFSGGAYGAASGVVDWTGLYAGMHAGGAFSGERGTTTALDGTTNATTRAESTDLDMKNGLFGVQAGYNWQFANGIVLGVEADWSRTWMNGKQKTVSTEAGLADAGSAQALTYHDVDWVSTIRGRLGYALGNRWMVYGTGGLALARESLAREQYWRKDSYSPVTTIASVERTKKTRLGFTLGAGTEYAINDRWSLSTSYAYSHFGSADFEFQSARAGADTTSGAFDITNGRKASNTLDLHTVNIGLNYRF</sequence>
<reference evidence="17 18" key="1">
    <citation type="submission" date="2015-12" db="EMBL/GenBank/DDBJ databases">
        <authorList>
            <person name="Shamseldin A."/>
            <person name="Moawad H."/>
            <person name="Abd El-Rahim W.M."/>
            <person name="Sadowsky M.J."/>
        </authorList>
    </citation>
    <scope>NUCLEOTIDE SEQUENCE [LARGE SCALE GENOMIC DNA]</scope>
    <source>
        <strain evidence="17 18">JC234</strain>
    </source>
</reference>
<dbReference type="Pfam" id="PF13505">
    <property type="entry name" value="OMP_b-brl"/>
    <property type="match status" value="1"/>
</dbReference>
<dbReference type="PROSITE" id="PS52016">
    <property type="entry name" value="TONB_DEPENDENT_REC_3"/>
    <property type="match status" value="1"/>
</dbReference>
<name>A0A1C1YXX2_9HYPH</name>
<dbReference type="SUPFAM" id="SSF56925">
    <property type="entry name" value="OMPA-like"/>
    <property type="match status" value="1"/>
</dbReference>
<dbReference type="OrthoDB" id="9796221at2"/>
<keyword evidence="6 13" id="KW-0812">Transmembrane</keyword>
<evidence type="ECO:0000256" key="4">
    <source>
        <dbReference type="ARBA" id="ARBA00022452"/>
    </source>
</evidence>
<comment type="similarity">
    <text evidence="2 13 14">Belongs to the TonB-dependent receptor family.</text>
</comment>
<dbReference type="Proteomes" id="UP000094795">
    <property type="component" value="Unassembled WGS sequence"/>
</dbReference>
<feature type="domain" description="Secretin/TonB short N-terminal" evidence="16">
    <location>
        <begin position="66"/>
        <end position="117"/>
    </location>
</feature>
<keyword evidence="12 13" id="KW-0998">Cell outer membrane</keyword>
<comment type="subcellular location">
    <subcellularLocation>
        <location evidence="1 13">Cell outer membrane</location>
        <topology evidence="1 13">Multi-pass membrane protein</topology>
    </subcellularLocation>
</comment>
<dbReference type="PANTHER" id="PTHR30069:SF41">
    <property type="entry name" value="HEME_HEMOPEXIN UTILIZATION PROTEIN C"/>
    <property type="match status" value="1"/>
</dbReference>
<evidence type="ECO:0000259" key="16">
    <source>
        <dbReference type="SMART" id="SM00965"/>
    </source>
</evidence>
<evidence type="ECO:0000256" key="5">
    <source>
        <dbReference type="ARBA" id="ARBA00022496"/>
    </source>
</evidence>
<dbReference type="AlphaFoldDB" id="A0A1C1YXX2"/>
<evidence type="ECO:0000256" key="7">
    <source>
        <dbReference type="ARBA" id="ARBA00022729"/>
    </source>
</evidence>
<keyword evidence="3 13" id="KW-0813">Transport</keyword>
<dbReference type="InterPro" id="IPR039426">
    <property type="entry name" value="TonB-dep_rcpt-like"/>
</dbReference>
<accession>A0A1C1YXX2</accession>